<reference evidence="1 2" key="1">
    <citation type="submission" date="2024-08" db="EMBL/GenBank/DDBJ databases">
        <title>Draft Genome Sequence of Legionella lytica strain DSB2004, Isolated From a Fire Sprinkler System.</title>
        <authorList>
            <person name="Everhart A.D."/>
            <person name="Kidane D.T."/>
            <person name="Farone A.L."/>
            <person name="Farone M.B."/>
        </authorList>
    </citation>
    <scope>NUCLEOTIDE SEQUENCE [LARGE SCALE GENOMIC DNA]</scope>
    <source>
        <strain evidence="1 2">DSB2004</strain>
    </source>
</reference>
<dbReference type="RefSeq" id="WP_400187147.1">
    <property type="nucleotide sequence ID" value="NZ_JBGORX010000001.1"/>
</dbReference>
<gene>
    <name evidence="1" type="ORF">ACD661_07190</name>
</gene>
<organism evidence="1 2">
    <name type="scientific">Legionella lytica</name>
    <dbReference type="NCBI Taxonomy" id="96232"/>
    <lineage>
        <taxon>Bacteria</taxon>
        <taxon>Pseudomonadati</taxon>
        <taxon>Pseudomonadota</taxon>
        <taxon>Gammaproteobacteria</taxon>
        <taxon>Legionellales</taxon>
        <taxon>Legionellaceae</taxon>
        <taxon>Legionella</taxon>
    </lineage>
</organism>
<keyword evidence="2" id="KW-1185">Reference proteome</keyword>
<sequence>MSNENMSNHVECTNGRVYSDEDKIYFRGDSRPPGTIFRHGFTPRHMTSDPEWYFNAIESVSSKDNLGNITDGDSRSCTGINQEKAVCFTSHPHVAPFFPTSIQPNQYSYVYLVALPPETKIEYAGTDGSMRIETNNLSPQQIAGMTVDTHSLQTHQTDNITREISKDNIAAGFGLWAYEAMTQQVQTENIIGAILCKRLSAFEDAFTPVQFIYEGELIKNPNFGKVHAQNAEDEETLVNIKKHYQEQAELAERLIEELKNKPLATPKPEYGFGGKTLSMDTLNHDNARIQVHNIINNKVPSANVSHIMNIIFERDNISFYGEIDFSRQTESLLVKLVHRVEQLAPPPKEKERTTNEKKFHSDEVKFIKDQEKFTRECHLINQIHNYAVDRMNHAREPQEKEAIRKFHEGALDILFNGKNTNQQMAQLKTLAHSTFPPEDRVFKFLSSLAGTRIAQGIYSTLGMFSKTAEDIAKRIDEDPNEALERGAGNNQ</sequence>
<dbReference type="EMBL" id="JBGORX010000001">
    <property type="protein sequence ID" value="MFJ1268336.1"/>
    <property type="molecule type" value="Genomic_DNA"/>
</dbReference>
<proteinExistence type="predicted"/>
<dbReference type="SUPFAM" id="SSF56399">
    <property type="entry name" value="ADP-ribosylation"/>
    <property type="match status" value="1"/>
</dbReference>
<name>A0ABW8D8N0_9GAMM</name>
<dbReference type="Proteomes" id="UP001615550">
    <property type="component" value="Unassembled WGS sequence"/>
</dbReference>
<protein>
    <submittedName>
        <fullName evidence="1">Uncharacterized protein</fullName>
    </submittedName>
</protein>
<evidence type="ECO:0000313" key="2">
    <source>
        <dbReference type="Proteomes" id="UP001615550"/>
    </source>
</evidence>
<evidence type="ECO:0000313" key="1">
    <source>
        <dbReference type="EMBL" id="MFJ1268336.1"/>
    </source>
</evidence>
<comment type="caution">
    <text evidence="1">The sequence shown here is derived from an EMBL/GenBank/DDBJ whole genome shotgun (WGS) entry which is preliminary data.</text>
</comment>
<accession>A0ABW8D8N0</accession>
<dbReference type="Gene3D" id="3.90.210.10">
    <property type="entry name" value="Heat-Labile Enterotoxin, subunit A"/>
    <property type="match status" value="1"/>
</dbReference>